<dbReference type="EMBL" id="JAUESC010000380">
    <property type="protein sequence ID" value="KAK0592661.1"/>
    <property type="molecule type" value="Genomic_DNA"/>
</dbReference>
<dbReference type="Proteomes" id="UP001168877">
    <property type="component" value="Unassembled WGS sequence"/>
</dbReference>
<keyword evidence="2" id="KW-1133">Transmembrane helix</keyword>
<keyword evidence="4" id="KW-1185">Reference proteome</keyword>
<accession>A0AA39VW18</accession>
<organism evidence="3 4">
    <name type="scientific">Acer saccharum</name>
    <name type="common">Sugar maple</name>
    <dbReference type="NCBI Taxonomy" id="4024"/>
    <lineage>
        <taxon>Eukaryota</taxon>
        <taxon>Viridiplantae</taxon>
        <taxon>Streptophyta</taxon>
        <taxon>Embryophyta</taxon>
        <taxon>Tracheophyta</taxon>
        <taxon>Spermatophyta</taxon>
        <taxon>Magnoliopsida</taxon>
        <taxon>eudicotyledons</taxon>
        <taxon>Gunneridae</taxon>
        <taxon>Pentapetalae</taxon>
        <taxon>rosids</taxon>
        <taxon>malvids</taxon>
        <taxon>Sapindales</taxon>
        <taxon>Sapindaceae</taxon>
        <taxon>Hippocastanoideae</taxon>
        <taxon>Acereae</taxon>
        <taxon>Acer</taxon>
    </lineage>
</organism>
<feature type="transmembrane region" description="Helical" evidence="2">
    <location>
        <begin position="49"/>
        <end position="69"/>
    </location>
</feature>
<gene>
    <name evidence="3" type="ORF">LWI29_023039</name>
</gene>
<comment type="caution">
    <text evidence="3">The sequence shown here is derived from an EMBL/GenBank/DDBJ whole genome shotgun (WGS) entry which is preliminary data.</text>
</comment>
<evidence type="ECO:0000313" key="4">
    <source>
        <dbReference type="Proteomes" id="UP001168877"/>
    </source>
</evidence>
<sequence length="239" mass="26103">MLHRNHCNFNWHQTDLFWAKPARVLLSKFVCSYSPGCTVMQNRNIKISFLQANCLAFKVFSFLFFNVVLRQYKSWRSEEIPPCPPLTPTSRLPRSHCPAGVNWTRAGVALLIGTALSSPLAKPPSMYASSKNRSTVASPELIGEEQIPLLLSGTADRQHSATTKTTATTTRNVYMCPTSYSSGYPRHVSDVPNYICPHCRVAMSYEIPLVNSSSSSSSAAANNTSTSSGNGSTGEGGFV</sequence>
<proteinExistence type="predicted"/>
<reference evidence="3" key="2">
    <citation type="submission" date="2023-06" db="EMBL/GenBank/DDBJ databases">
        <authorList>
            <person name="Swenson N.G."/>
            <person name="Wegrzyn J.L."/>
            <person name="Mcevoy S.L."/>
        </authorList>
    </citation>
    <scope>NUCLEOTIDE SEQUENCE</scope>
    <source>
        <strain evidence="3">NS2018</strain>
        <tissue evidence="3">Leaf</tissue>
    </source>
</reference>
<evidence type="ECO:0000256" key="1">
    <source>
        <dbReference type="SAM" id="MobiDB-lite"/>
    </source>
</evidence>
<keyword evidence="2" id="KW-0472">Membrane</keyword>
<feature type="compositionally biased region" description="Low complexity" evidence="1">
    <location>
        <begin position="214"/>
        <end position="230"/>
    </location>
</feature>
<name>A0AA39VW18_ACESA</name>
<evidence type="ECO:0000313" key="3">
    <source>
        <dbReference type="EMBL" id="KAK0592661.1"/>
    </source>
</evidence>
<keyword evidence="2" id="KW-0812">Transmembrane</keyword>
<feature type="region of interest" description="Disordered" evidence="1">
    <location>
        <begin position="214"/>
        <end position="239"/>
    </location>
</feature>
<evidence type="ECO:0000256" key="2">
    <source>
        <dbReference type="SAM" id="Phobius"/>
    </source>
</evidence>
<protein>
    <submittedName>
        <fullName evidence="3">Uncharacterized protein</fullName>
    </submittedName>
</protein>
<reference evidence="3" key="1">
    <citation type="journal article" date="2022" name="Plant J.">
        <title>Strategies of tolerance reflected in two North American maple genomes.</title>
        <authorList>
            <person name="McEvoy S.L."/>
            <person name="Sezen U.U."/>
            <person name="Trouern-Trend A."/>
            <person name="McMahon S.M."/>
            <person name="Schaberg P.G."/>
            <person name="Yang J."/>
            <person name="Wegrzyn J.L."/>
            <person name="Swenson N.G."/>
        </authorList>
    </citation>
    <scope>NUCLEOTIDE SEQUENCE</scope>
    <source>
        <strain evidence="3">NS2018</strain>
    </source>
</reference>
<dbReference type="AlphaFoldDB" id="A0AA39VW18"/>